<evidence type="ECO:0000313" key="5">
    <source>
        <dbReference type="EMBL" id="MFC4630868.1"/>
    </source>
</evidence>
<evidence type="ECO:0000256" key="3">
    <source>
        <dbReference type="SAM" id="MobiDB-lite"/>
    </source>
</evidence>
<proteinExistence type="predicted"/>
<keyword evidence="2" id="KW-0804">Transcription</keyword>
<gene>
    <name evidence="5" type="ORF">ACFO6V_21660</name>
</gene>
<dbReference type="EMBL" id="JBHSFI010000007">
    <property type="protein sequence ID" value="MFC4630868.1"/>
    <property type="molecule type" value="Genomic_DNA"/>
</dbReference>
<accession>A0ABV9HLV3</accession>
<evidence type="ECO:0000259" key="4">
    <source>
        <dbReference type="Pfam" id="PF13490"/>
    </source>
</evidence>
<keyword evidence="1" id="KW-0805">Transcription regulation</keyword>
<dbReference type="RefSeq" id="WP_377139252.1">
    <property type="nucleotide sequence ID" value="NZ_JBHSFI010000007.1"/>
</dbReference>
<name>A0ABV9HLV3_9MICO</name>
<evidence type="ECO:0000256" key="1">
    <source>
        <dbReference type="ARBA" id="ARBA00023015"/>
    </source>
</evidence>
<feature type="domain" description="Putative zinc-finger" evidence="4">
    <location>
        <begin position="69"/>
        <end position="102"/>
    </location>
</feature>
<comment type="caution">
    <text evidence="5">The sequence shown here is derived from an EMBL/GenBank/DDBJ whole genome shotgun (WGS) entry which is preliminary data.</text>
</comment>
<feature type="region of interest" description="Disordered" evidence="3">
    <location>
        <begin position="127"/>
        <end position="146"/>
    </location>
</feature>
<evidence type="ECO:0000313" key="6">
    <source>
        <dbReference type="Proteomes" id="UP001596011"/>
    </source>
</evidence>
<organism evidence="5 6">
    <name type="scientific">Promicromonospora alba</name>
    <dbReference type="NCBI Taxonomy" id="1616110"/>
    <lineage>
        <taxon>Bacteria</taxon>
        <taxon>Bacillati</taxon>
        <taxon>Actinomycetota</taxon>
        <taxon>Actinomycetes</taxon>
        <taxon>Micrococcales</taxon>
        <taxon>Promicromonosporaceae</taxon>
        <taxon>Promicromonospora</taxon>
    </lineage>
</organism>
<feature type="compositionally biased region" description="Low complexity" evidence="3">
    <location>
        <begin position="21"/>
        <end position="32"/>
    </location>
</feature>
<sequence length="146" mass="15808">MTTTGAPRVDQLRTKPDAEPDAAPAPKPATAQPTAIAQLRSALADLADPAEAHGRSAATRTRDVRRPECRVARAALHDYLHGRLAPSRRHRVELHLDGCAGCTRAFIDVREVSWTLRGLRRRLVADGHRGGRHRAPRAGANPDAQG</sequence>
<reference evidence="6" key="1">
    <citation type="journal article" date="2019" name="Int. J. Syst. Evol. Microbiol.">
        <title>The Global Catalogue of Microorganisms (GCM) 10K type strain sequencing project: providing services to taxonomists for standard genome sequencing and annotation.</title>
        <authorList>
            <consortium name="The Broad Institute Genomics Platform"/>
            <consortium name="The Broad Institute Genome Sequencing Center for Infectious Disease"/>
            <person name="Wu L."/>
            <person name="Ma J."/>
        </authorList>
    </citation>
    <scope>NUCLEOTIDE SEQUENCE [LARGE SCALE GENOMIC DNA]</scope>
    <source>
        <strain evidence="6">CCUG 42722</strain>
    </source>
</reference>
<evidence type="ECO:0000256" key="2">
    <source>
        <dbReference type="ARBA" id="ARBA00023163"/>
    </source>
</evidence>
<dbReference type="InterPro" id="IPR041916">
    <property type="entry name" value="Anti_sigma_zinc_sf"/>
</dbReference>
<dbReference type="Gene3D" id="1.10.10.1320">
    <property type="entry name" value="Anti-sigma factor, zinc-finger domain"/>
    <property type="match status" value="1"/>
</dbReference>
<dbReference type="InterPro" id="IPR027383">
    <property type="entry name" value="Znf_put"/>
</dbReference>
<keyword evidence="6" id="KW-1185">Reference proteome</keyword>
<feature type="region of interest" description="Disordered" evidence="3">
    <location>
        <begin position="1"/>
        <end position="32"/>
    </location>
</feature>
<protein>
    <submittedName>
        <fullName evidence="5">Zf-HC2 domain-containing protein</fullName>
    </submittedName>
</protein>
<dbReference type="Pfam" id="PF13490">
    <property type="entry name" value="zf-HC2"/>
    <property type="match status" value="1"/>
</dbReference>
<dbReference type="Proteomes" id="UP001596011">
    <property type="component" value="Unassembled WGS sequence"/>
</dbReference>